<dbReference type="KEGG" id="pcm:AY601_2834"/>
<keyword evidence="2" id="KW-1185">Reference proteome</keyword>
<dbReference type="Proteomes" id="UP000071561">
    <property type="component" value="Chromosome"/>
</dbReference>
<sequence length="66" mass="7728">MNDLHNDSCQTDLSEIFILYYNYVGNSSKNYNLNRIGDLVQLKIQTHLIVEQINIEIEIKKDINSQ</sequence>
<reference evidence="1 2" key="1">
    <citation type="submission" date="2016-03" db="EMBL/GenBank/DDBJ databases">
        <title>Complete genome sequence of Pedobacter cryoconitis PAMC 27485.</title>
        <authorList>
            <person name="Lee J."/>
            <person name="Kim O.-S."/>
        </authorList>
    </citation>
    <scope>NUCLEOTIDE SEQUENCE [LARGE SCALE GENOMIC DNA]</scope>
    <source>
        <strain evidence="1 2">PAMC 27485</strain>
    </source>
</reference>
<evidence type="ECO:0000313" key="1">
    <source>
        <dbReference type="EMBL" id="AMP99714.1"/>
    </source>
</evidence>
<dbReference type="EMBL" id="CP014504">
    <property type="protein sequence ID" value="AMP99714.1"/>
    <property type="molecule type" value="Genomic_DNA"/>
</dbReference>
<name>A0A127VEH5_9SPHI</name>
<organism evidence="1 2">
    <name type="scientific">Pedobacter cryoconitis</name>
    <dbReference type="NCBI Taxonomy" id="188932"/>
    <lineage>
        <taxon>Bacteria</taxon>
        <taxon>Pseudomonadati</taxon>
        <taxon>Bacteroidota</taxon>
        <taxon>Sphingobacteriia</taxon>
        <taxon>Sphingobacteriales</taxon>
        <taxon>Sphingobacteriaceae</taxon>
        <taxon>Pedobacter</taxon>
    </lineage>
</organism>
<gene>
    <name evidence="1" type="ORF">AY601_2834</name>
</gene>
<dbReference type="AlphaFoldDB" id="A0A127VEH5"/>
<accession>A0A127VEH5</accession>
<evidence type="ECO:0000313" key="2">
    <source>
        <dbReference type="Proteomes" id="UP000071561"/>
    </source>
</evidence>
<protein>
    <submittedName>
        <fullName evidence="1">Uncharacterized protein</fullName>
    </submittedName>
</protein>
<dbReference type="PATRIC" id="fig|188932.3.peg.2954"/>
<proteinExistence type="predicted"/>